<protein>
    <submittedName>
        <fullName evidence="8">(Fe-S)-binding protein</fullName>
    </submittedName>
</protein>
<keyword evidence="6" id="KW-0812">Transmembrane</keyword>
<feature type="domain" description="4Fe-4S ferredoxin-type" evidence="7">
    <location>
        <begin position="337"/>
        <end position="368"/>
    </location>
</feature>
<keyword evidence="1" id="KW-0004">4Fe-4S</keyword>
<gene>
    <name evidence="8" type="ORF">GBM95_05440</name>
</gene>
<organism evidence="8 9">
    <name type="scientific">Sutterella seckii</name>
    <dbReference type="NCBI Taxonomy" id="1944635"/>
    <lineage>
        <taxon>Bacteria</taxon>
        <taxon>Pseudomonadati</taxon>
        <taxon>Pseudomonadota</taxon>
        <taxon>Betaproteobacteria</taxon>
        <taxon>Burkholderiales</taxon>
        <taxon>Sutterellaceae</taxon>
        <taxon>Sutterella</taxon>
    </lineage>
</organism>
<dbReference type="RefSeq" id="WP_152158163.1">
    <property type="nucleotide sequence ID" value="NZ_WEHX01000025.1"/>
</dbReference>
<dbReference type="PROSITE" id="PS51379">
    <property type="entry name" value="4FE4S_FER_2"/>
    <property type="match status" value="2"/>
</dbReference>
<evidence type="ECO:0000259" key="7">
    <source>
        <dbReference type="PROSITE" id="PS51379"/>
    </source>
</evidence>
<dbReference type="Gene3D" id="1.20.950.20">
    <property type="entry name" value="Transmembrane di-heme cytochromes, Chain C"/>
    <property type="match status" value="1"/>
</dbReference>
<evidence type="ECO:0000256" key="4">
    <source>
        <dbReference type="ARBA" id="ARBA00023004"/>
    </source>
</evidence>
<dbReference type="GO" id="GO:0005886">
    <property type="term" value="C:plasma membrane"/>
    <property type="evidence" value="ECO:0007669"/>
    <property type="project" value="TreeGrafter"/>
</dbReference>
<dbReference type="EMBL" id="WEHX01000025">
    <property type="protein sequence ID" value="KAB7660963.1"/>
    <property type="molecule type" value="Genomic_DNA"/>
</dbReference>
<keyword evidence="4" id="KW-0408">Iron</keyword>
<name>A0A6I1ER73_9BURK</name>
<keyword evidence="6" id="KW-0472">Membrane</keyword>
<keyword evidence="2" id="KW-0479">Metal-binding</keyword>
<comment type="caution">
    <text evidence="8">The sequence shown here is derived from an EMBL/GenBank/DDBJ whole genome shotgun (WGS) entry which is preliminary data.</text>
</comment>
<feature type="transmembrane region" description="Helical" evidence="6">
    <location>
        <begin position="219"/>
        <end position="244"/>
    </location>
</feature>
<dbReference type="Pfam" id="PF13183">
    <property type="entry name" value="Fer4_8"/>
    <property type="match status" value="1"/>
</dbReference>
<dbReference type="Proteomes" id="UP000430564">
    <property type="component" value="Unassembled WGS sequence"/>
</dbReference>
<dbReference type="InterPro" id="IPR017896">
    <property type="entry name" value="4Fe4S_Fe-S-bd"/>
</dbReference>
<dbReference type="GO" id="GO:0046872">
    <property type="term" value="F:metal ion binding"/>
    <property type="evidence" value="ECO:0007669"/>
    <property type="project" value="UniProtKB-KW"/>
</dbReference>
<dbReference type="AlphaFoldDB" id="A0A6I1ER73"/>
<evidence type="ECO:0000256" key="5">
    <source>
        <dbReference type="ARBA" id="ARBA00023014"/>
    </source>
</evidence>
<dbReference type="InterPro" id="IPR017900">
    <property type="entry name" value="4Fe4S_Fe_S_CS"/>
</dbReference>
<keyword evidence="6" id="KW-1133">Transmembrane helix</keyword>
<sequence>MTAPMPADFPIRPAFWNVPLWGEIGVYLLAAVTIALCAWGICLNVRRWQKSRSDKLAADPARRDRLLNEVALQSRIRETKAGRMHAILVLGFFVLFLGTATATLDWDVGHYVFGTQFLKGNIYLFYKLALDIAGLAVLLAIGFGVYRRWYTPSDLPRDARFVCAYSSLAFIILSGYVIEGLRLAVQQPQWMNFSPVGALLAKLFLSTGAGTPALESAHIILWVVHGLAALAFIATIPFTFYAHLYRTPMGIAVRKPGPNGALKKIDNIEEQETFGLSSVTQLRWTDRAALDACVECGRCNDVCPAVRAGTPLKPRTIVMKLRDRVKEGESDGKKLVGDIVTHEELFSCTTCGACARACPAEIQTPDLIVEMRRHLALEAGEFPEGAAAALENTASVGNPWGLDPYERMDWAKDLDVPVAQEGERYDVLYWVGCAASYDRRARRIARSMVKILRAADVNFAVLAEERCHAEFARRLGEEYLYQTAAQENIENLSHYTFERILTACPHCFNTLGNEYPEFEGGKFTVIDHPTFIRELMTSGRLRLEGGVTDELTVWHDPCYLARQNHIVEAPREVLGALRPNKTFPQEAGEKTFCCGAGGGQMWTDQQNGKKRINVIRLEALRETGAKSVATACPHCLTMLESARAVSGKDAEDVRIADIAEIVAGAIPDEAKSA</sequence>
<dbReference type="PANTHER" id="PTHR43255:SF1">
    <property type="entry name" value="IRON-SULFUR-BINDING OXIDOREDUCTASE FADF-RELATED"/>
    <property type="match status" value="1"/>
</dbReference>
<keyword evidence="3" id="KW-0560">Oxidoreductase</keyword>
<dbReference type="InterPro" id="IPR009051">
    <property type="entry name" value="Helical_ferredxn"/>
</dbReference>
<dbReference type="Gene3D" id="1.10.1060.10">
    <property type="entry name" value="Alpha-helical ferredoxin"/>
    <property type="match status" value="1"/>
</dbReference>
<dbReference type="SUPFAM" id="SSF46548">
    <property type="entry name" value="alpha-helical ferredoxin"/>
    <property type="match status" value="1"/>
</dbReference>
<evidence type="ECO:0000256" key="1">
    <source>
        <dbReference type="ARBA" id="ARBA00022485"/>
    </source>
</evidence>
<feature type="transmembrane region" description="Helical" evidence="6">
    <location>
        <begin position="190"/>
        <end position="207"/>
    </location>
</feature>
<dbReference type="InterPro" id="IPR036197">
    <property type="entry name" value="NarG-like_sf"/>
</dbReference>
<dbReference type="InterPro" id="IPR051460">
    <property type="entry name" value="HdrC_iron-sulfur_subunit"/>
</dbReference>
<accession>A0A6I1ER73</accession>
<reference evidence="8 9" key="1">
    <citation type="submission" date="2019-10" db="EMBL/GenBank/DDBJ databases">
        <title>Genome diversity of Sutterella seckii.</title>
        <authorList>
            <person name="Chaplin A.V."/>
            <person name="Sokolova S.R."/>
            <person name="Mosin K.A."/>
            <person name="Ivanova E.L."/>
            <person name="Kochetkova T.O."/>
            <person name="Goltsov A.Y."/>
            <person name="Trofimov D.Y."/>
            <person name="Efimov B.A."/>
        </authorList>
    </citation>
    <scope>NUCLEOTIDE SEQUENCE [LARGE SCALE GENOMIC DNA]</scope>
    <source>
        <strain evidence="8 9">ASD393</strain>
    </source>
</reference>
<dbReference type="InterPro" id="IPR004017">
    <property type="entry name" value="Cys_rich_dom"/>
</dbReference>
<feature type="transmembrane region" description="Helical" evidence="6">
    <location>
        <begin position="158"/>
        <end position="178"/>
    </location>
</feature>
<keyword evidence="5" id="KW-0411">Iron-sulfur</keyword>
<evidence type="ECO:0000313" key="9">
    <source>
        <dbReference type="Proteomes" id="UP000430564"/>
    </source>
</evidence>
<feature type="domain" description="4Fe-4S ferredoxin-type" evidence="7">
    <location>
        <begin position="284"/>
        <end position="314"/>
    </location>
</feature>
<dbReference type="PROSITE" id="PS00198">
    <property type="entry name" value="4FE4S_FER_1"/>
    <property type="match status" value="1"/>
</dbReference>
<evidence type="ECO:0000256" key="3">
    <source>
        <dbReference type="ARBA" id="ARBA00023002"/>
    </source>
</evidence>
<dbReference type="OrthoDB" id="9794954at2"/>
<feature type="transmembrane region" description="Helical" evidence="6">
    <location>
        <begin position="84"/>
        <end position="104"/>
    </location>
</feature>
<evidence type="ECO:0000313" key="8">
    <source>
        <dbReference type="EMBL" id="KAB7660963.1"/>
    </source>
</evidence>
<dbReference type="PANTHER" id="PTHR43255">
    <property type="entry name" value="IRON-SULFUR-BINDING OXIDOREDUCTASE FADF-RELATED-RELATED"/>
    <property type="match status" value="1"/>
</dbReference>
<feature type="transmembrane region" description="Helical" evidence="6">
    <location>
        <begin position="124"/>
        <end position="146"/>
    </location>
</feature>
<dbReference type="GO" id="GO:0051539">
    <property type="term" value="F:4 iron, 4 sulfur cluster binding"/>
    <property type="evidence" value="ECO:0007669"/>
    <property type="project" value="UniProtKB-KW"/>
</dbReference>
<evidence type="ECO:0000256" key="6">
    <source>
        <dbReference type="SAM" id="Phobius"/>
    </source>
</evidence>
<dbReference type="Pfam" id="PF02754">
    <property type="entry name" value="CCG"/>
    <property type="match status" value="2"/>
</dbReference>
<feature type="transmembrane region" description="Helical" evidence="6">
    <location>
        <begin position="24"/>
        <end position="45"/>
    </location>
</feature>
<dbReference type="GO" id="GO:0016491">
    <property type="term" value="F:oxidoreductase activity"/>
    <property type="evidence" value="ECO:0007669"/>
    <property type="project" value="UniProtKB-KW"/>
</dbReference>
<dbReference type="SUPFAM" id="SSF103501">
    <property type="entry name" value="Respiratory nitrate reductase 1 gamma chain"/>
    <property type="match status" value="1"/>
</dbReference>
<evidence type="ECO:0000256" key="2">
    <source>
        <dbReference type="ARBA" id="ARBA00022723"/>
    </source>
</evidence>
<proteinExistence type="predicted"/>